<reference evidence="2 3" key="1">
    <citation type="submission" date="2021-06" db="EMBL/GenBank/DDBJ databases">
        <title>Genome-based taxonomic framework of Microbacterium strains isolated from marine environment, the description of four new species and reclassification of four preexisting species.</title>
        <authorList>
            <person name="Lee S.D."/>
            <person name="Kim S.-M."/>
            <person name="Byeon Y.-S."/>
            <person name="Yang H.L."/>
            <person name="Kim I.S."/>
        </authorList>
    </citation>
    <scope>NUCLEOTIDE SEQUENCE [LARGE SCALE GENOMIC DNA]</scope>
    <source>
        <strain evidence="2 3">SSW1-49</strain>
    </source>
</reference>
<dbReference type="InterPro" id="IPR011335">
    <property type="entry name" value="Restrct_endonuc-II-like"/>
</dbReference>
<dbReference type="Proteomes" id="UP001300096">
    <property type="component" value="Unassembled WGS sequence"/>
</dbReference>
<dbReference type="RefSeq" id="WP_247629410.1">
    <property type="nucleotide sequence ID" value="NZ_JAHWXN010000001.1"/>
</dbReference>
<dbReference type="InterPro" id="IPR007569">
    <property type="entry name" value="DUF559"/>
</dbReference>
<feature type="domain" description="DUF559" evidence="1">
    <location>
        <begin position="193"/>
        <end position="268"/>
    </location>
</feature>
<dbReference type="SUPFAM" id="SSF52980">
    <property type="entry name" value="Restriction endonuclease-like"/>
    <property type="match status" value="1"/>
</dbReference>
<sequence length="283" mass="31486">MDLKTWMTTRGGIAHREDAREHGYPPSRIRAAIRESEVERIRAKWIVTAAAPQDLRAAAAASARVTCVSLARRREWWIPEDAPAGTHLHVGTNAHRHAGDAVLHWSEPLVDAGPRALVASIEDALAHVARCFVFEDAMTIWESAMRRESLDVASLRAVRWRDRASRELAHAVRGRSDSGLETVFVVRLSGWGIPIRQQVRLAGHDVDVVLGSHLVIQLDGFAHHSRSADRGRDVAHDAELRLRGYTVIRFTYAQILHDWAGVERTVAAAIARGLHLPPATRTR</sequence>
<keyword evidence="2" id="KW-0540">Nuclease</keyword>
<comment type="caution">
    <text evidence="2">The sequence shown here is derived from an EMBL/GenBank/DDBJ whole genome shotgun (WGS) entry which is preliminary data.</text>
</comment>
<keyword evidence="2" id="KW-0378">Hydrolase</keyword>
<proteinExistence type="predicted"/>
<protein>
    <submittedName>
        <fullName evidence="2">Endonuclease domain-containing protein</fullName>
    </submittedName>
</protein>
<gene>
    <name evidence="2" type="ORF">KZC51_07695</name>
</gene>
<accession>A0ABT0FD87</accession>
<keyword evidence="2" id="KW-0255">Endonuclease</keyword>
<dbReference type="GO" id="GO:0004519">
    <property type="term" value="F:endonuclease activity"/>
    <property type="evidence" value="ECO:0007669"/>
    <property type="project" value="UniProtKB-KW"/>
</dbReference>
<dbReference type="Pfam" id="PF04480">
    <property type="entry name" value="DUF559"/>
    <property type="match status" value="1"/>
</dbReference>
<evidence type="ECO:0000313" key="2">
    <source>
        <dbReference type="EMBL" id="MCK2036018.1"/>
    </source>
</evidence>
<organism evidence="2 3">
    <name type="scientific">Microbacterium croceum</name>
    <dbReference type="NCBI Taxonomy" id="2851645"/>
    <lineage>
        <taxon>Bacteria</taxon>
        <taxon>Bacillati</taxon>
        <taxon>Actinomycetota</taxon>
        <taxon>Actinomycetes</taxon>
        <taxon>Micrococcales</taxon>
        <taxon>Microbacteriaceae</taxon>
        <taxon>Microbacterium</taxon>
    </lineage>
</organism>
<evidence type="ECO:0000313" key="3">
    <source>
        <dbReference type="Proteomes" id="UP001300096"/>
    </source>
</evidence>
<dbReference type="EMBL" id="JAHWXN010000001">
    <property type="protein sequence ID" value="MCK2036018.1"/>
    <property type="molecule type" value="Genomic_DNA"/>
</dbReference>
<dbReference type="Gene3D" id="3.40.960.10">
    <property type="entry name" value="VSR Endonuclease"/>
    <property type="match status" value="1"/>
</dbReference>
<keyword evidence="3" id="KW-1185">Reference proteome</keyword>
<name>A0ABT0FD87_9MICO</name>
<evidence type="ECO:0000259" key="1">
    <source>
        <dbReference type="Pfam" id="PF04480"/>
    </source>
</evidence>